<feature type="compositionally biased region" description="Low complexity" evidence="2">
    <location>
        <begin position="390"/>
        <end position="409"/>
    </location>
</feature>
<comment type="caution">
    <text evidence="4">The sequence shown here is derived from an EMBL/GenBank/DDBJ whole genome shotgun (WGS) entry which is preliminary data.</text>
</comment>
<proteinExistence type="predicted"/>
<protein>
    <submittedName>
        <fullName evidence="4">CMTA1 protein</fullName>
    </submittedName>
</protein>
<keyword evidence="1" id="KW-0040">ANK repeat</keyword>
<accession>A0ABS2XYN9</accession>
<reference evidence="4" key="1">
    <citation type="journal article" date="2021" name="Cell">
        <title>Tracing the genetic footprints of vertebrate landing in non-teleost ray-finned fishes.</title>
        <authorList>
            <person name="Bi X."/>
            <person name="Wang K."/>
            <person name="Yang L."/>
            <person name="Pan H."/>
            <person name="Jiang H."/>
            <person name="Wei Q."/>
            <person name="Fang M."/>
            <person name="Yu H."/>
            <person name="Zhu C."/>
            <person name="Cai Y."/>
            <person name="He Y."/>
            <person name="Gan X."/>
            <person name="Zeng H."/>
            <person name="Yu D."/>
            <person name="Zhu Y."/>
            <person name="Jiang H."/>
            <person name="Qiu Q."/>
            <person name="Yang H."/>
            <person name="Zhang Y.E."/>
            <person name="Wang W."/>
            <person name="Zhu M."/>
            <person name="He S."/>
            <person name="Zhang G."/>
        </authorList>
    </citation>
    <scope>NUCLEOTIDE SEQUENCE</scope>
    <source>
        <strain evidence="4">Pddl_001</strain>
    </source>
</reference>
<evidence type="ECO:0000313" key="5">
    <source>
        <dbReference type="Proteomes" id="UP001166093"/>
    </source>
</evidence>
<feature type="compositionally biased region" description="Polar residues" evidence="2">
    <location>
        <begin position="121"/>
        <end position="136"/>
    </location>
</feature>
<feature type="region of interest" description="Disordered" evidence="2">
    <location>
        <begin position="478"/>
        <end position="499"/>
    </location>
</feature>
<evidence type="ECO:0000256" key="1">
    <source>
        <dbReference type="ARBA" id="ARBA00023043"/>
    </source>
</evidence>
<feature type="region of interest" description="Disordered" evidence="2">
    <location>
        <begin position="77"/>
        <end position="157"/>
    </location>
</feature>
<feature type="domain" description="IPT/TIG" evidence="3">
    <location>
        <begin position="586"/>
        <end position="642"/>
    </location>
</feature>
<dbReference type="SUPFAM" id="SSF81296">
    <property type="entry name" value="E set domains"/>
    <property type="match status" value="1"/>
</dbReference>
<dbReference type="InterPro" id="IPR014756">
    <property type="entry name" value="Ig_E-set"/>
</dbReference>
<dbReference type="InterPro" id="IPR002909">
    <property type="entry name" value="IPT_dom"/>
</dbReference>
<feature type="compositionally biased region" description="Pro residues" evidence="2">
    <location>
        <begin position="485"/>
        <end position="495"/>
    </location>
</feature>
<sequence length="675" mass="68880">MVDNNGVTPSQQLIAAAKTNAVAAVSTSAPLSHSTTQLPPHPELGPPRAAPVILALIPGSVSGLLLSDTLDASMEVTDSSPATAVPAPTSVGTPPPAPAAFNPDSFLNSPRQGQTYGGAANQDSLSVSFCSPTSRRSPGVRSLGEGERRGGGCSHPPTCSVTTATGTVQTPSANNNGGTLVNSNGNGAAPSLSAIAQISPHCAVADSTTPKTLSSPVCVSLFPSPSNPASPTSNPTYPSSLAAQTIPRMPLSRVSLGPSSLVVVATAAIPPEQMGCLNGNRSVKSTQPPGNGNRFFIQDDDDAAATAGEIGVGGAHSARHRKRSSPVDVKTRIQDCSSSAKEEMQKPALNFRAGCAEGETPMDTNADPGRPREREGDMGQLEGHSPPPSSSSSSSSLSSCSASAGAGASEPDGNNSTVSDLYSIIQRSLGPATAQPSGAGTGLCMEEEQFEISFDSQFPDLISEFISEDEERRVGEELPFCTSTPSPPPPPPPPASSCGTAVLSSPLPHSQPFPILISSPPVCVATPALAGTAVPGLAPGGQYHRSLVTGTQLQQISSPHFLPYPELAAGAPSPPAGGMEARQLVSITDFSPEWSYPEGGVKVLITGPWMEGSERYSCLFDQITVPASLIQSGVLRCYCPGRCSQGWGNKLSSRGWAGDSAGSPGEPHHLLLGAV</sequence>
<feature type="non-terminal residue" evidence="4">
    <location>
        <position position="1"/>
    </location>
</feature>
<feature type="region of interest" description="Disordered" evidence="2">
    <location>
        <begin position="311"/>
        <end position="418"/>
    </location>
</feature>
<dbReference type="Gene3D" id="2.60.40.10">
    <property type="entry name" value="Immunoglobulins"/>
    <property type="match status" value="1"/>
</dbReference>
<feature type="compositionally biased region" description="Polar residues" evidence="2">
    <location>
        <begin position="105"/>
        <end position="114"/>
    </location>
</feature>
<gene>
    <name evidence="4" type="primary">Camta1_4</name>
    <name evidence="4" type="ORF">GTO93_0010281</name>
</gene>
<evidence type="ECO:0000313" key="4">
    <source>
        <dbReference type="EMBL" id="MBN3279066.1"/>
    </source>
</evidence>
<feature type="non-terminal residue" evidence="4">
    <location>
        <position position="675"/>
    </location>
</feature>
<dbReference type="Pfam" id="PF01833">
    <property type="entry name" value="TIG"/>
    <property type="match status" value="1"/>
</dbReference>
<name>A0ABS2XYN9_POLSP</name>
<organism evidence="4 5">
    <name type="scientific">Polyodon spathula</name>
    <name type="common">North American paddlefish</name>
    <name type="synonym">Squalus spathula</name>
    <dbReference type="NCBI Taxonomy" id="7913"/>
    <lineage>
        <taxon>Eukaryota</taxon>
        <taxon>Metazoa</taxon>
        <taxon>Chordata</taxon>
        <taxon>Craniata</taxon>
        <taxon>Vertebrata</taxon>
        <taxon>Euteleostomi</taxon>
        <taxon>Actinopterygii</taxon>
        <taxon>Chondrostei</taxon>
        <taxon>Acipenseriformes</taxon>
        <taxon>Polyodontidae</taxon>
        <taxon>Polyodon</taxon>
    </lineage>
</organism>
<dbReference type="PANTHER" id="PTHR23335">
    <property type="entry name" value="CALMODULIN-BINDING TRANSCRIPTION ACTIVATOR CAMTA"/>
    <property type="match status" value="1"/>
</dbReference>
<dbReference type="PANTHER" id="PTHR23335:SF1">
    <property type="entry name" value="CALMODULIN-BINDING TRANSCRIPTION ACTIVATOR, ISOFORM F"/>
    <property type="match status" value="1"/>
</dbReference>
<evidence type="ECO:0000259" key="3">
    <source>
        <dbReference type="Pfam" id="PF01833"/>
    </source>
</evidence>
<dbReference type="EMBL" id="JAAWVQ010085335">
    <property type="protein sequence ID" value="MBN3279066.1"/>
    <property type="molecule type" value="Genomic_DNA"/>
</dbReference>
<dbReference type="Proteomes" id="UP001166093">
    <property type="component" value="Unassembled WGS sequence"/>
</dbReference>
<evidence type="ECO:0000256" key="2">
    <source>
        <dbReference type="SAM" id="MobiDB-lite"/>
    </source>
</evidence>
<keyword evidence="5" id="KW-1185">Reference proteome</keyword>
<dbReference type="InterPro" id="IPR013783">
    <property type="entry name" value="Ig-like_fold"/>
</dbReference>